<organism evidence="4 5">
    <name type="scientific">Penicillium nalgiovense</name>
    <dbReference type="NCBI Taxonomy" id="60175"/>
    <lineage>
        <taxon>Eukaryota</taxon>
        <taxon>Fungi</taxon>
        <taxon>Dikarya</taxon>
        <taxon>Ascomycota</taxon>
        <taxon>Pezizomycotina</taxon>
        <taxon>Eurotiomycetes</taxon>
        <taxon>Eurotiomycetidae</taxon>
        <taxon>Eurotiales</taxon>
        <taxon>Aspergillaceae</taxon>
        <taxon>Penicillium</taxon>
    </lineage>
</organism>
<dbReference type="Gene3D" id="1.25.40.20">
    <property type="entry name" value="Ankyrin repeat-containing domain"/>
    <property type="match status" value="2"/>
</dbReference>
<evidence type="ECO:0000256" key="1">
    <source>
        <dbReference type="ARBA" id="ARBA00022737"/>
    </source>
</evidence>
<dbReference type="Pfam" id="PF12796">
    <property type="entry name" value="Ank_2"/>
    <property type="match status" value="2"/>
</dbReference>
<evidence type="ECO:0000256" key="2">
    <source>
        <dbReference type="ARBA" id="ARBA00023043"/>
    </source>
</evidence>
<dbReference type="PROSITE" id="PS50297">
    <property type="entry name" value="ANK_REP_REGION"/>
    <property type="match status" value="2"/>
</dbReference>
<dbReference type="SUPFAM" id="SSF48403">
    <property type="entry name" value="Ankyrin repeat"/>
    <property type="match status" value="1"/>
</dbReference>
<gene>
    <name evidence="4" type="ORF">PENNAL_c0009G02674</name>
</gene>
<name>A0A1V6YW80_PENNA</name>
<feature type="repeat" description="ANK" evidence="3">
    <location>
        <begin position="123"/>
        <end position="145"/>
    </location>
</feature>
<dbReference type="PANTHER" id="PTHR24198:SF165">
    <property type="entry name" value="ANKYRIN REPEAT-CONTAINING PROTEIN-RELATED"/>
    <property type="match status" value="1"/>
</dbReference>
<dbReference type="InterPro" id="IPR002110">
    <property type="entry name" value="Ankyrin_rpt"/>
</dbReference>
<dbReference type="InterPro" id="IPR036770">
    <property type="entry name" value="Ankyrin_rpt-contain_sf"/>
</dbReference>
<feature type="repeat" description="ANK" evidence="3">
    <location>
        <begin position="61"/>
        <end position="93"/>
    </location>
</feature>
<dbReference type="Proteomes" id="UP000191691">
    <property type="component" value="Unassembled WGS sequence"/>
</dbReference>
<dbReference type="AlphaFoldDB" id="A0A1V6YW80"/>
<feature type="repeat" description="ANK" evidence="3">
    <location>
        <begin position="234"/>
        <end position="266"/>
    </location>
</feature>
<dbReference type="EMBL" id="MOOB01000009">
    <property type="protein sequence ID" value="OQE91544.1"/>
    <property type="molecule type" value="Genomic_DNA"/>
</dbReference>
<keyword evidence="1" id="KW-0677">Repeat</keyword>
<dbReference type="OMA" id="WNDSTEL"/>
<sequence>MSIENLPTELDLLIASLLPCESSLAALAFSALKWAAENDRIDTLQKTPDAGAPLPKEQPKDKSHPIELAAEKGHTNIVRYMIDRGVSPDIVISVMSVAAFHGHGSIIAYLLQVGARPWIKNRVGEPPIYYAASQGHTDVVELLLSATKECEVNPAKGEMMVYTLFTAMANGHKEIAQILVDATACLYRTRALADAVKWWKKEIVEMLLRSGAPTQFCWSEVPSLSDDSPGNGEKWVQPLLLAVRNRNLELAQLLLEHGADANVECFEPAYGEIDRRFNRVLFWAVEKCDCMMVNLLLEHGADPEITDIFGRPPLSYAVYRKCEGIIGLLLDHGANPYRAVDQSGRKLIMFWQMDQSTLIMLQEAEMKWTEQHGC</sequence>
<comment type="caution">
    <text evidence="4">The sequence shown here is derived from an EMBL/GenBank/DDBJ whole genome shotgun (WGS) entry which is preliminary data.</text>
</comment>
<reference evidence="5" key="1">
    <citation type="journal article" date="2017" name="Nat. Microbiol.">
        <title>Global analysis of biosynthetic gene clusters reveals vast potential of secondary metabolite production in Penicillium species.</title>
        <authorList>
            <person name="Nielsen J.C."/>
            <person name="Grijseels S."/>
            <person name="Prigent S."/>
            <person name="Ji B."/>
            <person name="Dainat J."/>
            <person name="Nielsen K.F."/>
            <person name="Frisvad J.C."/>
            <person name="Workman M."/>
            <person name="Nielsen J."/>
        </authorList>
    </citation>
    <scope>NUCLEOTIDE SEQUENCE [LARGE SCALE GENOMIC DNA]</scope>
    <source>
        <strain evidence="5">IBT 13039</strain>
    </source>
</reference>
<dbReference type="STRING" id="60175.A0A1V6YW80"/>
<dbReference type="PROSITE" id="PS50088">
    <property type="entry name" value="ANK_REPEAT"/>
    <property type="match status" value="3"/>
</dbReference>
<evidence type="ECO:0000313" key="5">
    <source>
        <dbReference type="Proteomes" id="UP000191691"/>
    </source>
</evidence>
<dbReference type="PANTHER" id="PTHR24198">
    <property type="entry name" value="ANKYRIN REPEAT AND PROTEIN KINASE DOMAIN-CONTAINING PROTEIN"/>
    <property type="match status" value="1"/>
</dbReference>
<protein>
    <submittedName>
        <fullName evidence="4">Uncharacterized protein</fullName>
    </submittedName>
</protein>
<dbReference type="SMART" id="SM00248">
    <property type="entry name" value="ANK"/>
    <property type="match status" value="6"/>
</dbReference>
<keyword evidence="2 3" id="KW-0040">ANK repeat</keyword>
<keyword evidence="5" id="KW-1185">Reference proteome</keyword>
<evidence type="ECO:0000256" key="3">
    <source>
        <dbReference type="PROSITE-ProRule" id="PRU00023"/>
    </source>
</evidence>
<evidence type="ECO:0000313" key="4">
    <source>
        <dbReference type="EMBL" id="OQE91544.1"/>
    </source>
</evidence>
<accession>A0A1V6YW80</accession>
<proteinExistence type="predicted"/>
<dbReference type="PRINTS" id="PR01415">
    <property type="entry name" value="ANKYRIN"/>
</dbReference>